<gene>
    <name evidence="2" type="ORF">AVDCRST_MAG05-4482</name>
</gene>
<sequence>WAAPAMHEPGIAATSGRPLRGLRCPRSAFSTGAGREKGPGPRRTPARPQAVAFLVFEDVAHVVDALV</sequence>
<organism evidence="2">
    <name type="scientific">uncultured Rubrobacteraceae bacterium</name>
    <dbReference type="NCBI Taxonomy" id="349277"/>
    <lineage>
        <taxon>Bacteria</taxon>
        <taxon>Bacillati</taxon>
        <taxon>Actinomycetota</taxon>
        <taxon>Rubrobacteria</taxon>
        <taxon>Rubrobacterales</taxon>
        <taxon>Rubrobacteraceae</taxon>
        <taxon>environmental samples</taxon>
    </lineage>
</organism>
<name>A0A6J4TT83_9ACTN</name>
<feature type="region of interest" description="Disordered" evidence="1">
    <location>
        <begin position="1"/>
        <end position="46"/>
    </location>
</feature>
<protein>
    <submittedName>
        <fullName evidence="2">Uncharacterized protein</fullName>
    </submittedName>
</protein>
<feature type="non-terminal residue" evidence="2">
    <location>
        <position position="1"/>
    </location>
</feature>
<reference evidence="2" key="1">
    <citation type="submission" date="2020-02" db="EMBL/GenBank/DDBJ databases">
        <authorList>
            <person name="Meier V. D."/>
        </authorList>
    </citation>
    <scope>NUCLEOTIDE SEQUENCE</scope>
    <source>
        <strain evidence="2">AVDCRST_MAG05</strain>
    </source>
</reference>
<evidence type="ECO:0000256" key="1">
    <source>
        <dbReference type="SAM" id="MobiDB-lite"/>
    </source>
</evidence>
<dbReference type="AlphaFoldDB" id="A0A6J4TT83"/>
<dbReference type="EMBL" id="CADCVM010000484">
    <property type="protein sequence ID" value="CAA9531658.1"/>
    <property type="molecule type" value="Genomic_DNA"/>
</dbReference>
<accession>A0A6J4TT83</accession>
<evidence type="ECO:0000313" key="2">
    <source>
        <dbReference type="EMBL" id="CAA9531658.1"/>
    </source>
</evidence>
<proteinExistence type="predicted"/>
<feature type="non-terminal residue" evidence="2">
    <location>
        <position position="67"/>
    </location>
</feature>